<protein>
    <submittedName>
        <fullName evidence="2">Uncharacterized protein</fullName>
    </submittedName>
</protein>
<gene>
    <name evidence="2" type="ORF">CPB84DRAFT_1778883</name>
</gene>
<comment type="caution">
    <text evidence="2">The sequence shown here is derived from an EMBL/GenBank/DDBJ whole genome shotgun (WGS) entry which is preliminary data.</text>
</comment>
<evidence type="ECO:0000313" key="3">
    <source>
        <dbReference type="Proteomes" id="UP000724874"/>
    </source>
</evidence>
<reference evidence="2" key="1">
    <citation type="submission" date="2020-11" db="EMBL/GenBank/DDBJ databases">
        <authorList>
            <consortium name="DOE Joint Genome Institute"/>
            <person name="Ahrendt S."/>
            <person name="Riley R."/>
            <person name="Andreopoulos W."/>
            <person name="LaButti K."/>
            <person name="Pangilinan J."/>
            <person name="Ruiz-duenas F.J."/>
            <person name="Barrasa J.M."/>
            <person name="Sanchez-Garcia M."/>
            <person name="Camarero S."/>
            <person name="Miyauchi S."/>
            <person name="Serrano A."/>
            <person name="Linde D."/>
            <person name="Babiker R."/>
            <person name="Drula E."/>
            <person name="Ayuso-Fernandez I."/>
            <person name="Pacheco R."/>
            <person name="Padilla G."/>
            <person name="Ferreira P."/>
            <person name="Barriuso J."/>
            <person name="Kellner H."/>
            <person name="Castanera R."/>
            <person name="Alfaro M."/>
            <person name="Ramirez L."/>
            <person name="Pisabarro A.G."/>
            <person name="Kuo A."/>
            <person name="Tritt A."/>
            <person name="Lipzen A."/>
            <person name="He G."/>
            <person name="Yan M."/>
            <person name="Ng V."/>
            <person name="Cullen D."/>
            <person name="Martin F."/>
            <person name="Rosso M.-N."/>
            <person name="Henrissat B."/>
            <person name="Hibbett D."/>
            <person name="Martinez A.T."/>
            <person name="Grigoriev I.V."/>
        </authorList>
    </citation>
    <scope>NUCLEOTIDE SEQUENCE</scope>
    <source>
        <strain evidence="2">AH 44721</strain>
    </source>
</reference>
<proteinExistence type="predicted"/>
<evidence type="ECO:0000256" key="1">
    <source>
        <dbReference type="SAM" id="MobiDB-lite"/>
    </source>
</evidence>
<dbReference type="EMBL" id="JADNYJ010000047">
    <property type="protein sequence ID" value="KAF8900422.1"/>
    <property type="molecule type" value="Genomic_DNA"/>
</dbReference>
<dbReference type="Proteomes" id="UP000724874">
    <property type="component" value="Unassembled WGS sequence"/>
</dbReference>
<feature type="region of interest" description="Disordered" evidence="1">
    <location>
        <begin position="1"/>
        <end position="77"/>
    </location>
</feature>
<sequence length="77" mass="8010">MNPSAQDKPKTAKNSQGGEVDQSSTLDDSIANKATDNSATDLISQDNSDLPGKDILAANCDDGSTQDDSTVIEVVQL</sequence>
<accession>A0A9P5NKK4</accession>
<dbReference type="AlphaFoldDB" id="A0A9P5NKK4"/>
<feature type="compositionally biased region" description="Polar residues" evidence="1">
    <location>
        <begin position="12"/>
        <end position="48"/>
    </location>
</feature>
<feature type="non-terminal residue" evidence="2">
    <location>
        <position position="1"/>
    </location>
</feature>
<organism evidence="2 3">
    <name type="scientific">Gymnopilus junonius</name>
    <name type="common">Spectacular rustgill mushroom</name>
    <name type="synonym">Gymnopilus spectabilis subsp. junonius</name>
    <dbReference type="NCBI Taxonomy" id="109634"/>
    <lineage>
        <taxon>Eukaryota</taxon>
        <taxon>Fungi</taxon>
        <taxon>Dikarya</taxon>
        <taxon>Basidiomycota</taxon>
        <taxon>Agaricomycotina</taxon>
        <taxon>Agaricomycetes</taxon>
        <taxon>Agaricomycetidae</taxon>
        <taxon>Agaricales</taxon>
        <taxon>Agaricineae</taxon>
        <taxon>Hymenogastraceae</taxon>
        <taxon>Gymnopilus</taxon>
    </lineage>
</organism>
<evidence type="ECO:0000313" key="2">
    <source>
        <dbReference type="EMBL" id="KAF8900422.1"/>
    </source>
</evidence>
<keyword evidence="3" id="KW-1185">Reference proteome</keyword>
<name>A0A9P5NKK4_GYMJU</name>